<name>T1GUL7_MEGSC</name>
<dbReference type="HOGENOM" id="CLU_2375153_0_0_1"/>
<proteinExistence type="predicted"/>
<organism evidence="1 2">
    <name type="scientific">Megaselia scalaris</name>
    <name type="common">Humpbacked fly</name>
    <name type="synonym">Phora scalaris</name>
    <dbReference type="NCBI Taxonomy" id="36166"/>
    <lineage>
        <taxon>Eukaryota</taxon>
        <taxon>Metazoa</taxon>
        <taxon>Ecdysozoa</taxon>
        <taxon>Arthropoda</taxon>
        <taxon>Hexapoda</taxon>
        <taxon>Insecta</taxon>
        <taxon>Pterygota</taxon>
        <taxon>Neoptera</taxon>
        <taxon>Endopterygota</taxon>
        <taxon>Diptera</taxon>
        <taxon>Brachycera</taxon>
        <taxon>Muscomorpha</taxon>
        <taxon>Platypezoidea</taxon>
        <taxon>Phoridae</taxon>
        <taxon>Megaseliini</taxon>
        <taxon>Megaselia</taxon>
    </lineage>
</organism>
<protein>
    <submittedName>
        <fullName evidence="1">Uncharacterized protein</fullName>
    </submittedName>
</protein>
<reference evidence="1" key="2">
    <citation type="submission" date="2015-06" db="UniProtKB">
        <authorList>
            <consortium name="EnsemblMetazoa"/>
        </authorList>
    </citation>
    <scope>IDENTIFICATION</scope>
</reference>
<dbReference type="Proteomes" id="UP000015102">
    <property type="component" value="Unassembled WGS sequence"/>
</dbReference>
<dbReference type="EMBL" id="CAQQ02000976">
    <property type="status" value="NOT_ANNOTATED_CDS"/>
    <property type="molecule type" value="Genomic_DNA"/>
</dbReference>
<dbReference type="EMBL" id="CAQQ02000977">
    <property type="status" value="NOT_ANNOTATED_CDS"/>
    <property type="molecule type" value="Genomic_DNA"/>
</dbReference>
<evidence type="ECO:0000313" key="2">
    <source>
        <dbReference type="Proteomes" id="UP000015102"/>
    </source>
</evidence>
<dbReference type="AlphaFoldDB" id="T1GUL7"/>
<evidence type="ECO:0000313" key="1">
    <source>
        <dbReference type="EnsemblMetazoa" id="MESCA007433-PA"/>
    </source>
</evidence>
<accession>T1GUL7</accession>
<dbReference type="EnsemblMetazoa" id="MESCA007433-RA">
    <property type="protein sequence ID" value="MESCA007433-PA"/>
    <property type="gene ID" value="MESCA007433"/>
</dbReference>
<reference evidence="2" key="1">
    <citation type="submission" date="2013-02" db="EMBL/GenBank/DDBJ databases">
        <authorList>
            <person name="Hughes D."/>
        </authorList>
    </citation>
    <scope>NUCLEOTIDE SEQUENCE</scope>
    <source>
        <strain>Durham</strain>
        <strain evidence="2">NC isolate 2 -- Noor lab</strain>
    </source>
</reference>
<keyword evidence="2" id="KW-1185">Reference proteome</keyword>
<sequence length="95" mass="10339">MGFPKSYFLLPSQIHKLPPLVLKSFLRDLVSKDSICISYPLGGGLTPPRGTIWKRNSLISAKLAGGGRHKLLGTHLSHGVLATVDAYYFIVYGDA</sequence>